<dbReference type="Proteomes" id="UP000823561">
    <property type="component" value="Chromosome 2"/>
</dbReference>
<evidence type="ECO:0000313" key="1">
    <source>
        <dbReference type="EMBL" id="KAG5285109.1"/>
    </source>
</evidence>
<evidence type="ECO:0000313" key="2">
    <source>
        <dbReference type="Proteomes" id="UP000823561"/>
    </source>
</evidence>
<dbReference type="AlphaFoldDB" id="A0AAV6HCM0"/>
<comment type="caution">
    <text evidence="1">The sequence shown here is derived from an EMBL/GenBank/DDBJ whole genome shotgun (WGS) entry which is preliminary data.</text>
</comment>
<dbReference type="EMBL" id="JADWDJ010000002">
    <property type="protein sequence ID" value="KAG5285109.1"/>
    <property type="molecule type" value="Genomic_DNA"/>
</dbReference>
<gene>
    <name evidence="1" type="ORF">AALO_G00034170</name>
</gene>
<organism evidence="1 2">
    <name type="scientific">Alosa alosa</name>
    <name type="common">allis shad</name>
    <dbReference type="NCBI Taxonomy" id="278164"/>
    <lineage>
        <taxon>Eukaryota</taxon>
        <taxon>Metazoa</taxon>
        <taxon>Chordata</taxon>
        <taxon>Craniata</taxon>
        <taxon>Vertebrata</taxon>
        <taxon>Euteleostomi</taxon>
        <taxon>Actinopterygii</taxon>
        <taxon>Neopterygii</taxon>
        <taxon>Teleostei</taxon>
        <taxon>Clupei</taxon>
        <taxon>Clupeiformes</taxon>
        <taxon>Clupeoidei</taxon>
        <taxon>Clupeidae</taxon>
        <taxon>Alosa</taxon>
    </lineage>
</organism>
<keyword evidence="2" id="KW-1185">Reference proteome</keyword>
<reference evidence="1" key="1">
    <citation type="submission" date="2020-10" db="EMBL/GenBank/DDBJ databases">
        <title>Chromosome-scale genome assembly of the Allis shad, Alosa alosa.</title>
        <authorList>
            <person name="Margot Z."/>
            <person name="Christophe K."/>
            <person name="Cabau C."/>
            <person name="Louis A."/>
            <person name="Berthelot C."/>
            <person name="Parey E."/>
            <person name="Roest Crollius H."/>
            <person name="Montfort J."/>
            <person name="Robinson-Rechavi M."/>
            <person name="Bucao C."/>
            <person name="Bouchez O."/>
            <person name="Gislard M."/>
            <person name="Lluch J."/>
            <person name="Milhes M."/>
            <person name="Lampietro C."/>
            <person name="Lopez Roques C."/>
            <person name="Donnadieu C."/>
            <person name="Braasch I."/>
            <person name="Desvignes T."/>
            <person name="Postlethwait J."/>
            <person name="Bobe J."/>
            <person name="Guiguen Y."/>
        </authorList>
    </citation>
    <scope>NUCLEOTIDE SEQUENCE</scope>
    <source>
        <strain evidence="1">M-15738</strain>
        <tissue evidence="1">Blood</tissue>
    </source>
</reference>
<sequence length="164" mass="18768">MAKAIFHLLSRAPKICMADVHLDLQEIPSRVFSCMCTYIHNYEGCDARTHQLHGLHQASTKAKGTDWRVDSTEAWPGFYRGLDSTEAWILQRSGFYRGLVWPLPDPCMFRITEAYSRFSIEEQPLVTTMYLRSNQPLVEIGIGLFQKGSVLSYQQPAQYLYKGA</sequence>
<protein>
    <submittedName>
        <fullName evidence="1">Uncharacterized protein</fullName>
    </submittedName>
</protein>
<name>A0AAV6HCM0_9TELE</name>
<proteinExistence type="predicted"/>
<accession>A0AAV6HCM0</accession>